<feature type="transmembrane region" description="Helical" evidence="6">
    <location>
        <begin position="7"/>
        <end position="30"/>
    </location>
</feature>
<dbReference type="PANTHER" id="PTHR38459:SF1">
    <property type="entry name" value="PROPHAGE BACTOPRENOL-LINKED GLUCOSE TRANSLOCASE HOMOLOG"/>
    <property type="match status" value="1"/>
</dbReference>
<dbReference type="InterPro" id="IPR051401">
    <property type="entry name" value="GtrA_CellWall_Glycosyl"/>
</dbReference>
<dbReference type="GO" id="GO:0000271">
    <property type="term" value="P:polysaccharide biosynthetic process"/>
    <property type="evidence" value="ECO:0007669"/>
    <property type="project" value="InterPro"/>
</dbReference>
<feature type="transmembrane region" description="Helical" evidence="6">
    <location>
        <begin position="75"/>
        <end position="97"/>
    </location>
</feature>
<dbReference type="GO" id="GO:0005886">
    <property type="term" value="C:plasma membrane"/>
    <property type="evidence" value="ECO:0007669"/>
    <property type="project" value="TreeGrafter"/>
</dbReference>
<evidence type="ECO:0000256" key="4">
    <source>
        <dbReference type="ARBA" id="ARBA00022989"/>
    </source>
</evidence>
<evidence type="ECO:0000256" key="3">
    <source>
        <dbReference type="ARBA" id="ARBA00022692"/>
    </source>
</evidence>
<accession>A0A848GUW1</accession>
<protein>
    <submittedName>
        <fullName evidence="8">GtrA family protein</fullName>
    </submittedName>
</protein>
<keyword evidence="9" id="KW-1185">Reference proteome</keyword>
<dbReference type="Pfam" id="PF04138">
    <property type="entry name" value="GtrA_DPMS_TM"/>
    <property type="match status" value="1"/>
</dbReference>
<proteinExistence type="inferred from homology"/>
<comment type="similarity">
    <text evidence="2">Belongs to the GtrA family.</text>
</comment>
<gene>
    <name evidence="8" type="ORF">HHL11_01510</name>
</gene>
<dbReference type="InterPro" id="IPR007267">
    <property type="entry name" value="GtrA_DPMS_TM"/>
</dbReference>
<evidence type="ECO:0000256" key="6">
    <source>
        <dbReference type="SAM" id="Phobius"/>
    </source>
</evidence>
<reference evidence="8 9" key="1">
    <citation type="submission" date="2020-04" db="EMBL/GenBank/DDBJ databases">
        <title>Ramlibacter sp. G-1-2-2 isolated from soil.</title>
        <authorList>
            <person name="Dahal R.H."/>
        </authorList>
    </citation>
    <scope>NUCLEOTIDE SEQUENCE [LARGE SCALE GENOMIC DNA]</scope>
    <source>
        <strain evidence="8 9">G-1-2-2</strain>
    </source>
</reference>
<feature type="domain" description="GtrA/DPMS transmembrane" evidence="7">
    <location>
        <begin position="11"/>
        <end position="125"/>
    </location>
</feature>
<evidence type="ECO:0000313" key="8">
    <source>
        <dbReference type="EMBL" id="NML42406.1"/>
    </source>
</evidence>
<keyword evidence="4 6" id="KW-1133">Transmembrane helix</keyword>
<evidence type="ECO:0000259" key="7">
    <source>
        <dbReference type="Pfam" id="PF04138"/>
    </source>
</evidence>
<feature type="transmembrane region" description="Helical" evidence="6">
    <location>
        <begin position="103"/>
        <end position="125"/>
    </location>
</feature>
<dbReference type="PANTHER" id="PTHR38459">
    <property type="entry name" value="PROPHAGE BACTOPRENOL-LINKED GLUCOSE TRANSLOCASE HOMOLOG"/>
    <property type="match status" value="1"/>
</dbReference>
<organism evidence="8 9">
    <name type="scientific">Ramlibacter agri</name>
    <dbReference type="NCBI Taxonomy" id="2728837"/>
    <lineage>
        <taxon>Bacteria</taxon>
        <taxon>Pseudomonadati</taxon>
        <taxon>Pseudomonadota</taxon>
        <taxon>Betaproteobacteria</taxon>
        <taxon>Burkholderiales</taxon>
        <taxon>Comamonadaceae</taxon>
        <taxon>Ramlibacter</taxon>
    </lineage>
</organism>
<evidence type="ECO:0000256" key="2">
    <source>
        <dbReference type="ARBA" id="ARBA00009399"/>
    </source>
</evidence>
<evidence type="ECO:0000313" key="9">
    <source>
        <dbReference type="Proteomes" id="UP000541185"/>
    </source>
</evidence>
<comment type="caution">
    <text evidence="8">The sequence shown here is derived from an EMBL/GenBank/DDBJ whole genome shotgun (WGS) entry which is preliminary data.</text>
</comment>
<dbReference type="EMBL" id="JABBFX010000001">
    <property type="protein sequence ID" value="NML42406.1"/>
    <property type="molecule type" value="Genomic_DNA"/>
</dbReference>
<dbReference type="RefSeq" id="WP_169416619.1">
    <property type="nucleotide sequence ID" value="NZ_JABBFX010000001.1"/>
</dbReference>
<dbReference type="AlphaFoldDB" id="A0A848GUW1"/>
<feature type="transmembrane region" description="Helical" evidence="6">
    <location>
        <begin position="42"/>
        <end position="63"/>
    </location>
</feature>
<dbReference type="Proteomes" id="UP000541185">
    <property type="component" value="Unassembled WGS sequence"/>
</dbReference>
<keyword evidence="3 6" id="KW-0812">Transmembrane</keyword>
<name>A0A848GUW1_9BURK</name>
<evidence type="ECO:0000256" key="1">
    <source>
        <dbReference type="ARBA" id="ARBA00004141"/>
    </source>
</evidence>
<comment type="subcellular location">
    <subcellularLocation>
        <location evidence="1">Membrane</location>
        <topology evidence="1">Multi-pass membrane protein</topology>
    </subcellularLocation>
</comment>
<evidence type="ECO:0000256" key="5">
    <source>
        <dbReference type="ARBA" id="ARBA00023136"/>
    </source>
</evidence>
<sequence>MKATVIRLAWFVFVGCTAAAVHFGMVVLLVERLGWAPLVANVGGWLVAFIVSFCGQSLLTFRGHGTPVLHALPRFFLISLLGFLANESSYAILLHFVAVRYDVLLALVLVGVAIMTYLLSSRWAFRRKSPA</sequence>
<keyword evidence="5 6" id="KW-0472">Membrane</keyword>